<dbReference type="Pfam" id="PF13914">
    <property type="entry name" value="Phostensin"/>
    <property type="match status" value="1"/>
</dbReference>
<feature type="region of interest" description="Disordered" evidence="5">
    <location>
        <begin position="315"/>
        <end position="488"/>
    </location>
</feature>
<evidence type="ECO:0000259" key="6">
    <source>
        <dbReference type="Pfam" id="PF13914"/>
    </source>
</evidence>
<name>A0A8C7F5A6_ONCKI</name>
<accession>A0A8C7F5A6</accession>
<evidence type="ECO:0000256" key="2">
    <source>
        <dbReference type="ARBA" id="ARBA00022490"/>
    </source>
</evidence>
<dbReference type="GeneTree" id="ENSGT00530000064035"/>
<dbReference type="PANTHER" id="PTHR21685:SF1">
    <property type="entry name" value="TAPERIN"/>
    <property type="match status" value="1"/>
</dbReference>
<feature type="region of interest" description="Disordered" evidence="5">
    <location>
        <begin position="64"/>
        <end position="157"/>
    </location>
</feature>
<feature type="compositionally biased region" description="Basic and acidic residues" evidence="5">
    <location>
        <begin position="426"/>
        <end position="442"/>
    </location>
</feature>
<feature type="compositionally biased region" description="Low complexity" evidence="5">
    <location>
        <begin position="588"/>
        <end position="600"/>
    </location>
</feature>
<evidence type="ECO:0000313" key="8">
    <source>
        <dbReference type="Ensembl" id="ENSOKIP00005014820.1"/>
    </source>
</evidence>
<dbReference type="AlphaFoldDB" id="A0A8C7F5A6"/>
<feature type="compositionally biased region" description="Low complexity" evidence="5">
    <location>
        <begin position="527"/>
        <end position="538"/>
    </location>
</feature>
<dbReference type="GO" id="GO:0005737">
    <property type="term" value="C:cytoplasm"/>
    <property type="evidence" value="ECO:0007669"/>
    <property type="project" value="UniProtKB-SubCell"/>
</dbReference>
<sequence>MRFSALQVQRHTAFFPSRGTPSPGYITFLPTMSGGGEVRVLRQEAGQESPTMPAWKREILERRKAKGGGSGAGAAEPCLSASSSRVNGEVTGNSSAPKKDNETNADSVRNYTIIPASQHFAGKRGSSPTSPELSPVKTNKDPLTATDPYDSEKTVNDGEGQESLVLQDSLGPLQENPFIKLEKERKKRQDRECAIRPVQHILELYGSVPGIRTIRAENIIIIESDPDYFPGASGIKSGSYLQQNGLCSYSSLNDLLDRRAGGVTEIRAKEVVIYDTTLSRSEENLSTLSHPCHEGAFETGEGQGRVSRMLQKFDSNYGKLQPKSRSTENLLDLETSSSRPRQRPKPQPDLVPKYKSHAQPSSPVRTLGNTQSSSSVSPNSQSSKPNLQPPLYEPDSILHSAGPPQSVSSYRQRFEVSGGDSVVVNPREKADGPQTKPFRESDWESTEVPPKSKVPCSPDTCCARAESPASPTTPLMSPPSPGFKICPSPRPDLSLLPSGDIQARALANLRLQSRNSFTVFPKRHRAASSPGSTAPSSPIKFPPSQRLAEMPTPGVPIPITPPPTPAASKRKEEVRAARPTKPDPPLPTATQPPSSPSPAASKRKEEVRAARPTKPDPPLPTTTQPPSSPSPAPSSVPSVQSPPPEDASADQLPVTNIDDIDVDPSKPVAPSPTPVVHGRKGNTFTVVPKRKSEPQPGSPEPQEPSGGAQTPPMPSQAPYAQLGSLLKKRYPAVEEIEVIGGYQSLGRSCLIKTGSTGKKLKISFNESSMQSSYEYPSESSVWDSGEEEEEEEDEEAAAAEGKGGGQEEDQPSMVGRIHIPRPSYTSNGTDLSSYIPKHTVDFNSWQEHKLDDPIYQGNTNFQRTQMSGEVMLTPADSSLLSDFSSEPALYF</sequence>
<evidence type="ECO:0000313" key="9">
    <source>
        <dbReference type="Proteomes" id="UP000694557"/>
    </source>
</evidence>
<feature type="domain" description="Phostensin/Taperin PP1-binding" evidence="6">
    <location>
        <begin position="649"/>
        <end position="781"/>
    </location>
</feature>
<feature type="compositionally biased region" description="Polar residues" evidence="5">
    <location>
        <begin position="768"/>
        <end position="782"/>
    </location>
</feature>
<dbReference type="RefSeq" id="XP_020312884.1">
    <property type="nucleotide sequence ID" value="XM_020457295.2"/>
</dbReference>
<dbReference type="GO" id="GO:0003779">
    <property type="term" value="F:actin binding"/>
    <property type="evidence" value="ECO:0007669"/>
    <property type="project" value="UniProtKB-KW"/>
</dbReference>
<dbReference type="InterPro" id="IPR026671">
    <property type="entry name" value="PPP1R18/Tprn"/>
</dbReference>
<feature type="region of interest" description="Disordered" evidence="5">
    <location>
        <begin position="768"/>
        <end position="830"/>
    </location>
</feature>
<organism evidence="8 9">
    <name type="scientific">Oncorhynchus kisutch</name>
    <name type="common">Coho salmon</name>
    <name type="synonym">Salmo kisutch</name>
    <dbReference type="NCBI Taxonomy" id="8019"/>
    <lineage>
        <taxon>Eukaryota</taxon>
        <taxon>Metazoa</taxon>
        <taxon>Chordata</taxon>
        <taxon>Craniata</taxon>
        <taxon>Vertebrata</taxon>
        <taxon>Euteleostomi</taxon>
        <taxon>Actinopterygii</taxon>
        <taxon>Neopterygii</taxon>
        <taxon>Teleostei</taxon>
        <taxon>Protacanthopterygii</taxon>
        <taxon>Salmoniformes</taxon>
        <taxon>Salmonidae</taxon>
        <taxon>Salmoninae</taxon>
        <taxon>Oncorhynchus</taxon>
    </lineage>
</organism>
<feature type="domain" description="Phostensin/Taperin N-terminal" evidence="7">
    <location>
        <begin position="51"/>
        <end position="77"/>
    </location>
</feature>
<feature type="region of interest" description="Disordered" evidence="5">
    <location>
        <begin position="520"/>
        <end position="722"/>
    </location>
</feature>
<feature type="compositionally biased region" description="Acidic residues" evidence="5">
    <location>
        <begin position="784"/>
        <end position="797"/>
    </location>
</feature>
<keyword evidence="9" id="KW-1185">Reference proteome</keyword>
<dbReference type="Proteomes" id="UP000694557">
    <property type="component" value="Unassembled WGS sequence"/>
</dbReference>
<keyword evidence="4" id="KW-0009">Actin-binding</keyword>
<evidence type="ECO:0000256" key="4">
    <source>
        <dbReference type="ARBA" id="ARBA00023203"/>
    </source>
</evidence>
<comment type="subcellular location">
    <subcellularLocation>
        <location evidence="1">Cytoplasm</location>
    </subcellularLocation>
</comment>
<proteinExistence type="predicted"/>
<dbReference type="Pfam" id="PF13916">
    <property type="entry name" value="Phostensin_N"/>
    <property type="match status" value="2"/>
</dbReference>
<feature type="compositionally biased region" description="Polar residues" evidence="5">
    <location>
        <begin position="80"/>
        <end position="96"/>
    </location>
</feature>
<dbReference type="PRINTS" id="PR01217">
    <property type="entry name" value="PRICHEXTENSN"/>
</dbReference>
<dbReference type="GO" id="GO:0019902">
    <property type="term" value="F:phosphatase binding"/>
    <property type="evidence" value="ECO:0007669"/>
    <property type="project" value="InterPro"/>
</dbReference>
<reference evidence="8" key="1">
    <citation type="submission" date="2025-08" db="UniProtKB">
        <authorList>
            <consortium name="Ensembl"/>
        </authorList>
    </citation>
    <scope>IDENTIFICATION</scope>
</reference>
<evidence type="ECO:0000256" key="1">
    <source>
        <dbReference type="ARBA" id="ARBA00004496"/>
    </source>
</evidence>
<feature type="compositionally biased region" description="Pro residues" evidence="5">
    <location>
        <begin position="626"/>
        <end position="645"/>
    </location>
</feature>
<dbReference type="InterPro" id="IPR025903">
    <property type="entry name" value="Phostensin/Taperin_N_dom"/>
</dbReference>
<reference evidence="8" key="2">
    <citation type="submission" date="2025-09" db="UniProtKB">
        <authorList>
            <consortium name="Ensembl"/>
        </authorList>
    </citation>
    <scope>IDENTIFICATION</scope>
</reference>
<dbReference type="KEGG" id="oki:109867949"/>
<dbReference type="InterPro" id="IPR025907">
    <property type="entry name" value="Phostensin/Taperin_PP1-bd_dom"/>
</dbReference>
<dbReference type="CTD" id="286262"/>
<protein>
    <submittedName>
        <fullName evidence="8">Taperin-like</fullName>
    </submittedName>
</protein>
<dbReference type="PANTHER" id="PTHR21685">
    <property type="entry name" value="TON-B BOX DOMAIN"/>
    <property type="match status" value="1"/>
</dbReference>
<gene>
    <name evidence="8" type="primary">LOC109867949</name>
</gene>
<feature type="domain" description="Phostensin/Taperin N-terminal" evidence="7">
    <location>
        <begin position="157"/>
        <end position="209"/>
    </location>
</feature>
<feature type="compositionally biased region" description="Low complexity" evidence="5">
    <location>
        <begin position="372"/>
        <end position="383"/>
    </location>
</feature>
<feature type="compositionally biased region" description="Pro residues" evidence="5">
    <location>
        <begin position="553"/>
        <end position="565"/>
    </location>
</feature>
<dbReference type="GeneID" id="109867949"/>
<evidence type="ECO:0000256" key="5">
    <source>
        <dbReference type="SAM" id="MobiDB-lite"/>
    </source>
</evidence>
<dbReference type="Ensembl" id="ENSOKIT00005015772.1">
    <property type="protein sequence ID" value="ENSOKIP00005014820.1"/>
    <property type="gene ID" value="ENSOKIG00005006666.1"/>
</dbReference>
<keyword evidence="3" id="KW-0597">Phosphoprotein</keyword>
<evidence type="ECO:0000256" key="3">
    <source>
        <dbReference type="ARBA" id="ARBA00022553"/>
    </source>
</evidence>
<keyword evidence="2" id="KW-0963">Cytoplasm</keyword>
<evidence type="ECO:0000259" key="7">
    <source>
        <dbReference type="Pfam" id="PF13916"/>
    </source>
</evidence>
<feature type="compositionally biased region" description="Polar residues" evidence="5">
    <location>
        <begin position="358"/>
        <end position="371"/>
    </location>
</feature>